<dbReference type="PANTHER" id="PTHR22760">
    <property type="entry name" value="GLYCOSYLTRANSFERASE"/>
    <property type="match status" value="1"/>
</dbReference>
<evidence type="ECO:0000313" key="12">
    <source>
        <dbReference type="EMBL" id="KDR73556.1"/>
    </source>
</evidence>
<evidence type="ECO:0000256" key="3">
    <source>
        <dbReference type="ARBA" id="ARBA00022676"/>
    </source>
</evidence>
<sequence>MLASTYLALTVRVLIALCTRTFFQPDEYFQSLEPAHHIVYGYGSLTWEWVAARPIRSIVYPAINVPIYWFLKNSGLSESGSLGDWLLVALPKVLHGALAACTDIYLGEIARLVLGGDYVTTALLVSLTSFFHALALSRSLSNSLETSLTTIAFAFYPWDASSKLSPQVIFNRPKLRKMITFSALACMIRATNAIIWVFLYLNLLWAVRKHRRIAFSIAADTITIGMVFLMSMFVLDSLYYGKPTFTPFNFLKTNLSSVSLFYGANSWHYYLTQAVPILCTTALPFTLHGIWATLASKSSRNRPLKTILATVVWTIGIYSLAGHKEWRFLHPVLPLLHLFAAKSLFDLSFKHSRHVAKERTSDLRMNHSIQKRFQQRFDLPNIPQTYLFMLFLSLPVSLYIILFYCSGPVSILSYFRSIPQGELRNGTVGFLMPCHSTPGYAYLHREELSLGRMWSLGCEPPLEGQNLSTYKDQTNVFFDSPEEYLQIYFPGKVNPTFPASPLPASIPGAPAALSILSKSSERLMHPWIHEWPRYLAFFGDLLHEEGVQPLLERRGYKEVWKAGREWEGEEKRKGGARVWKWSP</sequence>
<evidence type="ECO:0000256" key="6">
    <source>
        <dbReference type="ARBA" id="ARBA00022824"/>
    </source>
</evidence>
<evidence type="ECO:0000256" key="9">
    <source>
        <dbReference type="ARBA" id="ARBA00024708"/>
    </source>
</evidence>
<reference evidence="13" key="1">
    <citation type="journal article" date="2014" name="Proc. Natl. Acad. Sci. U.S.A.">
        <title>Extensive sampling of basidiomycete genomes demonstrates inadequacy of the white-rot/brown-rot paradigm for wood decay fungi.</title>
        <authorList>
            <person name="Riley R."/>
            <person name="Salamov A.A."/>
            <person name="Brown D.W."/>
            <person name="Nagy L.G."/>
            <person name="Floudas D."/>
            <person name="Held B.W."/>
            <person name="Levasseur A."/>
            <person name="Lombard V."/>
            <person name="Morin E."/>
            <person name="Otillar R."/>
            <person name="Lindquist E.A."/>
            <person name="Sun H."/>
            <person name="LaButti K.M."/>
            <person name="Schmutz J."/>
            <person name="Jabbour D."/>
            <person name="Luo H."/>
            <person name="Baker S.E."/>
            <person name="Pisabarro A.G."/>
            <person name="Walton J.D."/>
            <person name="Blanchette R.A."/>
            <person name="Henrissat B."/>
            <person name="Martin F."/>
            <person name="Cullen D."/>
            <person name="Hibbett D.S."/>
            <person name="Grigoriev I.V."/>
        </authorList>
    </citation>
    <scope>NUCLEOTIDE SEQUENCE [LARGE SCALE GENOMIC DNA]</scope>
    <source>
        <strain evidence="13">CBS 339.88</strain>
    </source>
</reference>
<keyword evidence="11" id="KW-0732">Signal</keyword>
<dbReference type="GO" id="GO:0006506">
    <property type="term" value="P:GPI anchor biosynthetic process"/>
    <property type="evidence" value="ECO:0007669"/>
    <property type="project" value="TreeGrafter"/>
</dbReference>
<dbReference type="HOGENOM" id="CLU_012353_0_1_1"/>
<gene>
    <name evidence="12" type="ORF">GALMADRAFT_100299</name>
</gene>
<evidence type="ECO:0000256" key="1">
    <source>
        <dbReference type="ARBA" id="ARBA00004477"/>
    </source>
</evidence>
<comment type="similarity">
    <text evidence="2">Belongs to the glycosyltransferase 22 family. PIGB subfamily.</text>
</comment>
<evidence type="ECO:0000256" key="5">
    <source>
        <dbReference type="ARBA" id="ARBA00022692"/>
    </source>
</evidence>
<keyword evidence="8 10" id="KW-0472">Membrane</keyword>
<dbReference type="GO" id="GO:0005789">
    <property type="term" value="C:endoplasmic reticulum membrane"/>
    <property type="evidence" value="ECO:0007669"/>
    <property type="project" value="UniProtKB-SubCell"/>
</dbReference>
<organism evidence="12 13">
    <name type="scientific">Galerina marginata (strain CBS 339.88)</name>
    <dbReference type="NCBI Taxonomy" id="685588"/>
    <lineage>
        <taxon>Eukaryota</taxon>
        <taxon>Fungi</taxon>
        <taxon>Dikarya</taxon>
        <taxon>Basidiomycota</taxon>
        <taxon>Agaricomycotina</taxon>
        <taxon>Agaricomycetes</taxon>
        <taxon>Agaricomycetidae</taxon>
        <taxon>Agaricales</taxon>
        <taxon>Agaricineae</taxon>
        <taxon>Strophariaceae</taxon>
        <taxon>Galerina</taxon>
    </lineage>
</organism>
<keyword evidence="13" id="KW-1185">Reference proteome</keyword>
<dbReference type="AlphaFoldDB" id="A0A067SRQ6"/>
<evidence type="ECO:0000313" key="13">
    <source>
        <dbReference type="Proteomes" id="UP000027222"/>
    </source>
</evidence>
<feature type="transmembrane region" description="Helical" evidence="10">
    <location>
        <begin position="304"/>
        <end position="322"/>
    </location>
</feature>
<evidence type="ECO:0000256" key="4">
    <source>
        <dbReference type="ARBA" id="ARBA00022679"/>
    </source>
</evidence>
<accession>A0A067SRQ6</accession>
<keyword evidence="3 10" id="KW-0328">Glycosyltransferase</keyword>
<dbReference type="OrthoDB" id="416834at2759"/>
<dbReference type="GO" id="GO:0000026">
    <property type="term" value="F:alpha-1,2-mannosyltransferase activity"/>
    <property type="evidence" value="ECO:0007669"/>
    <property type="project" value="TreeGrafter"/>
</dbReference>
<keyword evidence="6 10" id="KW-0256">Endoplasmic reticulum</keyword>
<evidence type="ECO:0000256" key="2">
    <source>
        <dbReference type="ARBA" id="ARBA00006065"/>
    </source>
</evidence>
<feature type="transmembrane region" description="Helical" evidence="10">
    <location>
        <begin position="386"/>
        <end position="404"/>
    </location>
</feature>
<dbReference type="EMBL" id="KL142385">
    <property type="protein sequence ID" value="KDR73556.1"/>
    <property type="molecule type" value="Genomic_DNA"/>
</dbReference>
<proteinExistence type="inferred from homology"/>
<comment type="function">
    <text evidence="9">Mannosyltransferase involved in glycosylphosphatidylinositol-anchor biosynthesis. Transfers the third mannose to Man2-GlcN-acyl-PI during GPI precursor assembly.</text>
</comment>
<evidence type="ECO:0000256" key="7">
    <source>
        <dbReference type="ARBA" id="ARBA00022989"/>
    </source>
</evidence>
<feature type="transmembrane region" description="Helical" evidence="10">
    <location>
        <begin position="213"/>
        <end position="235"/>
    </location>
</feature>
<dbReference type="InterPro" id="IPR005599">
    <property type="entry name" value="GPI_mannosylTrfase"/>
</dbReference>
<dbReference type="Pfam" id="PF03901">
    <property type="entry name" value="Glyco_transf_22"/>
    <property type="match status" value="1"/>
</dbReference>
<evidence type="ECO:0000256" key="8">
    <source>
        <dbReference type="ARBA" id="ARBA00023136"/>
    </source>
</evidence>
<keyword evidence="7 10" id="KW-1133">Transmembrane helix</keyword>
<keyword evidence="5 10" id="KW-0812">Transmembrane</keyword>
<dbReference type="STRING" id="685588.A0A067SRQ6"/>
<feature type="chain" id="PRO_5001646077" description="Mannosyltransferase" evidence="11">
    <location>
        <begin position="24"/>
        <end position="583"/>
    </location>
</feature>
<name>A0A067SRQ6_GALM3</name>
<evidence type="ECO:0000256" key="11">
    <source>
        <dbReference type="SAM" id="SignalP"/>
    </source>
</evidence>
<dbReference type="EC" id="2.4.1.-" evidence="10"/>
<protein>
    <recommendedName>
        <fullName evidence="10">Mannosyltransferase</fullName>
        <ecNumber evidence="10">2.4.1.-</ecNumber>
    </recommendedName>
</protein>
<dbReference type="PANTHER" id="PTHR22760:SF4">
    <property type="entry name" value="GPI MANNOSYLTRANSFERASE 3"/>
    <property type="match status" value="1"/>
</dbReference>
<feature type="transmembrane region" description="Helical" evidence="10">
    <location>
        <begin position="267"/>
        <end position="292"/>
    </location>
</feature>
<evidence type="ECO:0000256" key="10">
    <source>
        <dbReference type="RuleBase" id="RU363075"/>
    </source>
</evidence>
<dbReference type="Proteomes" id="UP000027222">
    <property type="component" value="Unassembled WGS sequence"/>
</dbReference>
<comment type="subcellular location">
    <subcellularLocation>
        <location evidence="1 10">Endoplasmic reticulum membrane</location>
        <topology evidence="1 10">Multi-pass membrane protein</topology>
    </subcellularLocation>
</comment>
<feature type="transmembrane region" description="Helical" evidence="10">
    <location>
        <begin position="178"/>
        <end position="201"/>
    </location>
</feature>
<keyword evidence="4" id="KW-0808">Transferase</keyword>
<feature type="signal peptide" evidence="11">
    <location>
        <begin position="1"/>
        <end position="23"/>
    </location>
</feature>